<name>A0AAW5EV91_NOVHA</name>
<dbReference type="RefSeq" id="WP_247067294.1">
    <property type="nucleotide sequence ID" value="NZ_CP094848.1"/>
</dbReference>
<dbReference type="Proteomes" id="UP001202887">
    <property type="component" value="Unassembled WGS sequence"/>
</dbReference>
<proteinExistence type="predicted"/>
<reference evidence="1" key="1">
    <citation type="journal article" date="2021" name="Polymers (Basel)">
        <title>Highly Stretchable Bacterial Cellulose Produced by Komagataeibacter hansenii SI1.</title>
        <authorList>
            <person name="Cielecka I."/>
            <person name="Ryngajllo M."/>
            <person name="Maniukiewicz W."/>
            <person name="Bielecki S."/>
        </authorList>
    </citation>
    <scope>NUCLEOTIDE SEQUENCE</scope>
    <source>
        <strain evidence="1">SI1</strain>
    </source>
</reference>
<evidence type="ECO:0000313" key="2">
    <source>
        <dbReference type="Proteomes" id="UP001202887"/>
    </source>
</evidence>
<reference evidence="1" key="2">
    <citation type="submission" date="2022-03" db="EMBL/GenBank/DDBJ databases">
        <authorList>
            <person name="Ryngajllo M."/>
            <person name="Jacek P."/>
            <person name="Kubiak K."/>
        </authorList>
    </citation>
    <scope>NUCLEOTIDE SEQUENCE</scope>
    <source>
        <strain evidence="1">SI1</strain>
    </source>
</reference>
<gene>
    <name evidence="1" type="ORF">K1W68_10865</name>
</gene>
<comment type="caution">
    <text evidence="1">The sequence shown here is derived from an EMBL/GenBank/DDBJ whole genome shotgun (WGS) entry which is preliminary data.</text>
</comment>
<evidence type="ECO:0000313" key="1">
    <source>
        <dbReference type="EMBL" id="MCJ8354484.1"/>
    </source>
</evidence>
<dbReference type="EMBL" id="JAIBCX010000027">
    <property type="protein sequence ID" value="MCJ8354484.1"/>
    <property type="molecule type" value="Genomic_DNA"/>
</dbReference>
<organism evidence="1 2">
    <name type="scientific">Novacetimonas hansenii</name>
    <name type="common">Komagataeibacter hansenii</name>
    <dbReference type="NCBI Taxonomy" id="436"/>
    <lineage>
        <taxon>Bacteria</taxon>
        <taxon>Pseudomonadati</taxon>
        <taxon>Pseudomonadota</taxon>
        <taxon>Alphaproteobacteria</taxon>
        <taxon>Acetobacterales</taxon>
        <taxon>Acetobacteraceae</taxon>
        <taxon>Novacetimonas</taxon>
    </lineage>
</organism>
<accession>A0AAW5EV91</accession>
<sequence length="119" mass="13845">MPDFRPSRPGPVTVLFAQNHLHTPAQHTHAAGKRLFENNSLIKNRKSFWVLPFDRKRRRLLKLFRKSFTKNLYNFRVLSSLTFQTVSKHLLQLAHFITRQVEPAGLQVPFNLDIANDGP</sequence>
<dbReference type="AlphaFoldDB" id="A0AAW5EV91"/>
<protein>
    <submittedName>
        <fullName evidence="1">Uncharacterized protein</fullName>
    </submittedName>
</protein>